<dbReference type="Proteomes" id="UP000789572">
    <property type="component" value="Unassembled WGS sequence"/>
</dbReference>
<sequence>VRRVLRNFKKWNCVDNPFRGISSGRKKLFRSTDMKVWDSLFLLSDSLIHKTAAERNELLRSAFIAEIGSDYVPEQFIFVDESAKDERTTS</sequence>
<evidence type="ECO:0000313" key="2">
    <source>
        <dbReference type="Proteomes" id="UP000789572"/>
    </source>
</evidence>
<dbReference type="EMBL" id="CAJVPJ010007128">
    <property type="protein sequence ID" value="CAG8673634.1"/>
    <property type="molecule type" value="Genomic_DNA"/>
</dbReference>
<accession>A0A9N9HE81</accession>
<comment type="caution">
    <text evidence="1">The sequence shown here is derived from an EMBL/GenBank/DDBJ whole genome shotgun (WGS) entry which is preliminary data.</text>
</comment>
<feature type="non-terminal residue" evidence="1">
    <location>
        <position position="90"/>
    </location>
</feature>
<gene>
    <name evidence="1" type="ORF">POCULU_LOCUS11110</name>
</gene>
<dbReference type="AlphaFoldDB" id="A0A9N9HE81"/>
<evidence type="ECO:0000313" key="1">
    <source>
        <dbReference type="EMBL" id="CAG8673634.1"/>
    </source>
</evidence>
<keyword evidence="2" id="KW-1185">Reference proteome</keyword>
<proteinExistence type="predicted"/>
<name>A0A9N9HE81_9GLOM</name>
<organism evidence="1 2">
    <name type="scientific">Paraglomus occultum</name>
    <dbReference type="NCBI Taxonomy" id="144539"/>
    <lineage>
        <taxon>Eukaryota</taxon>
        <taxon>Fungi</taxon>
        <taxon>Fungi incertae sedis</taxon>
        <taxon>Mucoromycota</taxon>
        <taxon>Glomeromycotina</taxon>
        <taxon>Glomeromycetes</taxon>
        <taxon>Paraglomerales</taxon>
        <taxon>Paraglomeraceae</taxon>
        <taxon>Paraglomus</taxon>
    </lineage>
</organism>
<protein>
    <submittedName>
        <fullName evidence="1">7024_t:CDS:1</fullName>
    </submittedName>
</protein>
<reference evidence="1" key="1">
    <citation type="submission" date="2021-06" db="EMBL/GenBank/DDBJ databases">
        <authorList>
            <person name="Kallberg Y."/>
            <person name="Tangrot J."/>
            <person name="Rosling A."/>
        </authorList>
    </citation>
    <scope>NUCLEOTIDE SEQUENCE</scope>
    <source>
        <strain evidence="1">IA702</strain>
    </source>
</reference>
<dbReference type="OrthoDB" id="2388844at2759"/>
<feature type="non-terminal residue" evidence="1">
    <location>
        <position position="1"/>
    </location>
</feature>